<keyword evidence="4" id="KW-1185">Reference proteome</keyword>
<feature type="compositionally biased region" description="Acidic residues" evidence="1">
    <location>
        <begin position="94"/>
        <end position="103"/>
    </location>
</feature>
<dbReference type="Pfam" id="PF00582">
    <property type="entry name" value="Usp"/>
    <property type="match status" value="1"/>
</dbReference>
<dbReference type="RefSeq" id="XP_018273447.1">
    <property type="nucleotide sequence ID" value="XM_018415741.1"/>
</dbReference>
<dbReference type="Gene3D" id="3.40.50.620">
    <property type="entry name" value="HUPs"/>
    <property type="match status" value="1"/>
</dbReference>
<dbReference type="CDD" id="cd23659">
    <property type="entry name" value="USP_At3g01520-like"/>
    <property type="match status" value="1"/>
</dbReference>
<feature type="region of interest" description="Disordered" evidence="1">
    <location>
        <begin position="1"/>
        <end position="151"/>
    </location>
</feature>
<name>A0A194S9J0_RHOGW</name>
<dbReference type="SUPFAM" id="SSF52402">
    <property type="entry name" value="Adenine nucleotide alpha hydrolases-like"/>
    <property type="match status" value="1"/>
</dbReference>
<evidence type="ECO:0000313" key="3">
    <source>
        <dbReference type="EMBL" id="KPV77398.1"/>
    </source>
</evidence>
<feature type="region of interest" description="Disordered" evidence="1">
    <location>
        <begin position="190"/>
        <end position="251"/>
    </location>
</feature>
<dbReference type="PANTHER" id="PTHR46100:SF4">
    <property type="entry name" value="USPA DOMAIN-CONTAINING PROTEIN"/>
    <property type="match status" value="1"/>
</dbReference>
<dbReference type="AlphaFoldDB" id="A0A194S9J0"/>
<feature type="compositionally biased region" description="Gly residues" evidence="1">
    <location>
        <begin position="489"/>
        <end position="499"/>
    </location>
</feature>
<dbReference type="OMA" id="VACQAWH"/>
<evidence type="ECO:0000259" key="2">
    <source>
        <dbReference type="Pfam" id="PF00582"/>
    </source>
</evidence>
<proteinExistence type="predicted"/>
<sequence length="509" mass="55480">MSLFGLRRSDKHKNKGPAPTSPTNDDEREGRSQSRGRSLSPWRRSSKSRSRNRAIQQPRSRDPSAEGVRGDDTEGESEGENARPMPLVQVANAFEDDSDDDSEAGSVATAGSRDDFTDDDDDDLFDANGDFFDEEVEKNTEANASADTPFDFLTREGTTMVYPGEGPNLLPPTDPMSAAFRAGAMPQRTPVATPLATPTLANPSPSSTAAPSSSAATRTNPRTSLPPRRRPTRSGTLSSAAPKLELHTGRPTFKKNRCTVTITHGEPDRVLEESGGRKQRRRYLVASDLSEESMYAIQWAIGTVIREGDECIIVSVMETDTKLDQDHPDAAAKQSKIANQRERQAACLQLARGATALLERTRLNVRIVCQAIHAKVPRHMLVDMIDYLEPTLVLVGSRGLTRLKGMLLGSTSNYLIQKSSAPVMVTRRPLRVSRTVHRKLASLDRMPRTSLADATIDKESHAQAVDDPEDRATEGEDVKERVEEMSVGQGQGQGGGQGLGRVVSRETGP</sequence>
<dbReference type="EMBL" id="KQ474074">
    <property type="protein sequence ID" value="KPV77398.1"/>
    <property type="molecule type" value="Genomic_DNA"/>
</dbReference>
<dbReference type="GeneID" id="28976189"/>
<feature type="compositionally biased region" description="Acidic residues" evidence="1">
    <location>
        <begin position="116"/>
        <end position="136"/>
    </location>
</feature>
<feature type="compositionally biased region" description="Low complexity" evidence="1">
    <location>
        <begin position="33"/>
        <end position="43"/>
    </location>
</feature>
<dbReference type="InterPro" id="IPR014729">
    <property type="entry name" value="Rossmann-like_a/b/a_fold"/>
</dbReference>
<feature type="compositionally biased region" description="Basic and acidic residues" evidence="1">
    <location>
        <begin position="59"/>
        <end position="72"/>
    </location>
</feature>
<gene>
    <name evidence="3" type="ORF">RHOBADRAFT_51257</name>
</gene>
<feature type="compositionally biased region" description="Basic and acidic residues" evidence="1">
    <location>
        <begin position="470"/>
        <end position="484"/>
    </location>
</feature>
<organism evidence="3 4">
    <name type="scientific">Rhodotorula graminis (strain WP1)</name>
    <dbReference type="NCBI Taxonomy" id="578459"/>
    <lineage>
        <taxon>Eukaryota</taxon>
        <taxon>Fungi</taxon>
        <taxon>Dikarya</taxon>
        <taxon>Basidiomycota</taxon>
        <taxon>Pucciniomycotina</taxon>
        <taxon>Microbotryomycetes</taxon>
        <taxon>Sporidiobolales</taxon>
        <taxon>Sporidiobolaceae</taxon>
        <taxon>Rhodotorula</taxon>
    </lineage>
</organism>
<dbReference type="Proteomes" id="UP000053890">
    <property type="component" value="Unassembled WGS sequence"/>
</dbReference>
<feature type="region of interest" description="Disordered" evidence="1">
    <location>
        <begin position="451"/>
        <end position="509"/>
    </location>
</feature>
<protein>
    <recommendedName>
        <fullName evidence="2">UspA domain-containing protein</fullName>
    </recommendedName>
</protein>
<dbReference type="PRINTS" id="PR01438">
    <property type="entry name" value="UNVRSLSTRESS"/>
</dbReference>
<dbReference type="OrthoDB" id="992776at2759"/>
<reference evidence="3 4" key="1">
    <citation type="journal article" date="2015" name="Front. Microbiol.">
        <title>Genome sequence of the plant growth promoting endophytic yeast Rhodotorula graminis WP1.</title>
        <authorList>
            <person name="Firrincieli A."/>
            <person name="Otillar R."/>
            <person name="Salamov A."/>
            <person name="Schmutz J."/>
            <person name="Khan Z."/>
            <person name="Redman R.S."/>
            <person name="Fleck N.D."/>
            <person name="Lindquist E."/>
            <person name="Grigoriev I.V."/>
            <person name="Doty S.L."/>
        </authorList>
    </citation>
    <scope>NUCLEOTIDE SEQUENCE [LARGE SCALE GENOMIC DNA]</scope>
    <source>
        <strain evidence="3 4">WP1</strain>
    </source>
</reference>
<dbReference type="PANTHER" id="PTHR46100">
    <property type="entry name" value="IMP2'P"/>
    <property type="match status" value="1"/>
</dbReference>
<evidence type="ECO:0000313" key="4">
    <source>
        <dbReference type="Proteomes" id="UP000053890"/>
    </source>
</evidence>
<dbReference type="InterPro" id="IPR006016">
    <property type="entry name" value="UspA"/>
</dbReference>
<feature type="compositionally biased region" description="Low complexity" evidence="1">
    <location>
        <begin position="190"/>
        <end position="226"/>
    </location>
</feature>
<evidence type="ECO:0000256" key="1">
    <source>
        <dbReference type="SAM" id="MobiDB-lite"/>
    </source>
</evidence>
<feature type="domain" description="UspA" evidence="2">
    <location>
        <begin position="281"/>
        <end position="427"/>
    </location>
</feature>
<dbReference type="STRING" id="578459.A0A194S9J0"/>
<accession>A0A194S9J0</accession>
<dbReference type="InterPro" id="IPR006015">
    <property type="entry name" value="Universal_stress_UspA"/>
</dbReference>